<protein>
    <submittedName>
        <fullName evidence="1">Uncharacterized protein</fullName>
    </submittedName>
</protein>
<dbReference type="AlphaFoldDB" id="A0ABD1EDY5"/>
<keyword evidence="2" id="KW-1185">Reference proteome</keyword>
<proteinExistence type="predicted"/>
<accession>A0ABD1EDY5</accession>
<dbReference type="EMBL" id="JBDJPC010000008">
    <property type="protein sequence ID" value="KAL1492839.1"/>
    <property type="molecule type" value="Genomic_DNA"/>
</dbReference>
<reference evidence="1 2" key="1">
    <citation type="submission" date="2024-05" db="EMBL/GenBank/DDBJ databases">
        <title>Genetic variation in Jamaican populations of the coffee berry borer (Hypothenemus hampei).</title>
        <authorList>
            <person name="Errbii M."/>
            <person name="Myrie A."/>
        </authorList>
    </citation>
    <scope>NUCLEOTIDE SEQUENCE [LARGE SCALE GENOMIC DNA]</scope>
    <source>
        <strain evidence="1">JA-Hopewell-2020-01-JO</strain>
        <tissue evidence="1">Whole body</tissue>
    </source>
</reference>
<sequence length="74" mass="8087">MDTKASTNSAVFASPAEKCKACNLGRLSVVEKRIIINEDKNNLIGNPTSRTVNIIFEIGIVVAKILQNLLFVIQ</sequence>
<dbReference type="Proteomes" id="UP001566132">
    <property type="component" value="Unassembled WGS sequence"/>
</dbReference>
<comment type="caution">
    <text evidence="1">The sequence shown here is derived from an EMBL/GenBank/DDBJ whole genome shotgun (WGS) entry which is preliminary data.</text>
</comment>
<organism evidence="1 2">
    <name type="scientific">Hypothenemus hampei</name>
    <name type="common">Coffee berry borer</name>
    <dbReference type="NCBI Taxonomy" id="57062"/>
    <lineage>
        <taxon>Eukaryota</taxon>
        <taxon>Metazoa</taxon>
        <taxon>Ecdysozoa</taxon>
        <taxon>Arthropoda</taxon>
        <taxon>Hexapoda</taxon>
        <taxon>Insecta</taxon>
        <taxon>Pterygota</taxon>
        <taxon>Neoptera</taxon>
        <taxon>Endopterygota</taxon>
        <taxon>Coleoptera</taxon>
        <taxon>Polyphaga</taxon>
        <taxon>Cucujiformia</taxon>
        <taxon>Curculionidae</taxon>
        <taxon>Scolytinae</taxon>
        <taxon>Hypothenemus</taxon>
    </lineage>
</organism>
<evidence type="ECO:0000313" key="1">
    <source>
        <dbReference type="EMBL" id="KAL1492839.1"/>
    </source>
</evidence>
<gene>
    <name evidence="1" type="ORF">ABEB36_011021</name>
</gene>
<name>A0ABD1EDY5_HYPHA</name>
<evidence type="ECO:0000313" key="2">
    <source>
        <dbReference type="Proteomes" id="UP001566132"/>
    </source>
</evidence>